<feature type="compositionally biased region" description="Low complexity" evidence="5">
    <location>
        <begin position="471"/>
        <end position="484"/>
    </location>
</feature>
<dbReference type="SMART" id="SM00249">
    <property type="entry name" value="PHD"/>
    <property type="match status" value="1"/>
</dbReference>
<evidence type="ECO:0000259" key="6">
    <source>
        <dbReference type="PROSITE" id="PS50016"/>
    </source>
</evidence>
<dbReference type="InterPro" id="IPR001965">
    <property type="entry name" value="Znf_PHD"/>
</dbReference>
<dbReference type="PROSITE" id="PS01359">
    <property type="entry name" value="ZF_PHD_1"/>
    <property type="match status" value="1"/>
</dbReference>
<feature type="domain" description="PHD-type" evidence="6">
    <location>
        <begin position="301"/>
        <end position="350"/>
    </location>
</feature>
<feature type="region of interest" description="Disordered" evidence="5">
    <location>
        <begin position="223"/>
        <end position="269"/>
    </location>
</feature>
<dbReference type="Pfam" id="PF00628">
    <property type="entry name" value="PHD"/>
    <property type="match status" value="1"/>
</dbReference>
<keyword evidence="2 4" id="KW-0863">Zinc-finger</keyword>
<dbReference type="InterPro" id="IPR019786">
    <property type="entry name" value="Zinc_finger_PHD-type_CS"/>
</dbReference>
<dbReference type="PROSITE" id="PS50016">
    <property type="entry name" value="ZF_PHD_2"/>
    <property type="match status" value="1"/>
</dbReference>
<feature type="compositionally biased region" description="Basic and acidic residues" evidence="5">
    <location>
        <begin position="223"/>
        <end position="233"/>
    </location>
</feature>
<feature type="compositionally biased region" description="Low complexity" evidence="5">
    <location>
        <begin position="35"/>
        <end position="48"/>
    </location>
</feature>
<evidence type="ECO:0000256" key="4">
    <source>
        <dbReference type="PROSITE-ProRule" id="PRU00146"/>
    </source>
</evidence>
<dbReference type="Proteomes" id="UP000077051">
    <property type="component" value="Unassembled WGS sequence"/>
</dbReference>
<protein>
    <recommendedName>
        <fullName evidence="6">PHD-type domain-containing protein</fullName>
    </recommendedName>
</protein>
<feature type="region of interest" description="Disordered" evidence="5">
    <location>
        <begin position="425"/>
        <end position="498"/>
    </location>
</feature>
<dbReference type="InterPro" id="IPR013083">
    <property type="entry name" value="Znf_RING/FYVE/PHD"/>
</dbReference>
<evidence type="ECO:0000256" key="3">
    <source>
        <dbReference type="ARBA" id="ARBA00022833"/>
    </source>
</evidence>
<dbReference type="SUPFAM" id="SSF57903">
    <property type="entry name" value="FYVE/PHD zinc finger"/>
    <property type="match status" value="1"/>
</dbReference>
<evidence type="ECO:0000313" key="7">
    <source>
        <dbReference type="EMBL" id="OAD08803.1"/>
    </source>
</evidence>
<organism evidence="7 8">
    <name type="scientific">Mucor lusitanicus CBS 277.49</name>
    <dbReference type="NCBI Taxonomy" id="747725"/>
    <lineage>
        <taxon>Eukaryota</taxon>
        <taxon>Fungi</taxon>
        <taxon>Fungi incertae sedis</taxon>
        <taxon>Mucoromycota</taxon>
        <taxon>Mucoromycotina</taxon>
        <taxon>Mucoromycetes</taxon>
        <taxon>Mucorales</taxon>
        <taxon>Mucorineae</taxon>
        <taxon>Mucoraceae</taxon>
        <taxon>Mucor</taxon>
    </lineage>
</organism>
<feature type="compositionally biased region" description="Polar residues" evidence="5">
    <location>
        <begin position="1"/>
        <end position="13"/>
    </location>
</feature>
<feature type="region of interest" description="Disordered" evidence="5">
    <location>
        <begin position="104"/>
        <end position="125"/>
    </location>
</feature>
<dbReference type="Gene3D" id="3.30.40.10">
    <property type="entry name" value="Zinc/RING finger domain, C3HC4 (zinc finger)"/>
    <property type="match status" value="1"/>
</dbReference>
<name>A0A168Q750_MUCCL</name>
<feature type="region of interest" description="Disordered" evidence="5">
    <location>
        <begin position="1"/>
        <end position="52"/>
    </location>
</feature>
<reference evidence="7 8" key="1">
    <citation type="submission" date="2015-06" db="EMBL/GenBank/DDBJ databases">
        <title>Expansion of signal transduction pathways in fungi by whole-genome duplication.</title>
        <authorList>
            <consortium name="DOE Joint Genome Institute"/>
            <person name="Corrochano L.M."/>
            <person name="Kuo A."/>
            <person name="Marcet-Houben M."/>
            <person name="Polaino S."/>
            <person name="Salamov A."/>
            <person name="Villalobos J.M."/>
            <person name="Alvarez M.I."/>
            <person name="Avalos J."/>
            <person name="Benito E.P."/>
            <person name="Benoit I."/>
            <person name="Burger G."/>
            <person name="Camino L.P."/>
            <person name="Canovas D."/>
            <person name="Cerda-Olmedo E."/>
            <person name="Cheng J.-F."/>
            <person name="Dominguez A."/>
            <person name="Elias M."/>
            <person name="Eslava A.P."/>
            <person name="Glaser F."/>
            <person name="Grimwood J."/>
            <person name="Gutierrez G."/>
            <person name="Heitman J."/>
            <person name="Henrissat B."/>
            <person name="Iturriaga E.A."/>
            <person name="Lang B.F."/>
            <person name="Lavin J.L."/>
            <person name="Lee S."/>
            <person name="Li W."/>
            <person name="Lindquist E."/>
            <person name="Lopez-Garcia S."/>
            <person name="Luque E.M."/>
            <person name="Marcos A.T."/>
            <person name="Martin J."/>
            <person name="Mccluskey K."/>
            <person name="Medina H.R."/>
            <person name="Miralles-Duran A."/>
            <person name="Miyazaki A."/>
            <person name="Munoz-Torres E."/>
            <person name="Oguiza J.A."/>
            <person name="Ohm R."/>
            <person name="Olmedo M."/>
            <person name="Orejas M."/>
            <person name="Ortiz-Castellanos L."/>
            <person name="Pisabarro A.G."/>
            <person name="Rodriguez-Romero J."/>
            <person name="Ruiz-Herrera J."/>
            <person name="Ruiz-Vazquez R."/>
            <person name="Sanz C."/>
            <person name="Schackwitz W."/>
            <person name="Schmutz J."/>
            <person name="Shahriari M."/>
            <person name="Shelest E."/>
            <person name="Silva-Franco F."/>
            <person name="Soanes D."/>
            <person name="Syed K."/>
            <person name="Tagua V.G."/>
            <person name="Talbot N.J."/>
            <person name="Thon M."/>
            <person name="De Vries R.P."/>
            <person name="Wiebenga A."/>
            <person name="Yadav J.S."/>
            <person name="Braun E.L."/>
            <person name="Baker S."/>
            <person name="Garre V."/>
            <person name="Horwitz B."/>
            <person name="Torres-Martinez S."/>
            <person name="Idnurm A."/>
            <person name="Herrera-Estrella A."/>
            <person name="Gabaldon T."/>
            <person name="Grigoriev I.V."/>
        </authorList>
    </citation>
    <scope>NUCLEOTIDE SEQUENCE [LARGE SCALE GENOMIC DNA]</scope>
    <source>
        <strain evidence="7 8">CBS 277.49</strain>
    </source>
</reference>
<dbReference type="EMBL" id="AMYB01000001">
    <property type="protein sequence ID" value="OAD08803.1"/>
    <property type="molecule type" value="Genomic_DNA"/>
</dbReference>
<dbReference type="InterPro" id="IPR011011">
    <property type="entry name" value="Znf_FYVE_PHD"/>
</dbReference>
<evidence type="ECO:0000256" key="5">
    <source>
        <dbReference type="SAM" id="MobiDB-lite"/>
    </source>
</evidence>
<feature type="compositionally biased region" description="Basic and acidic residues" evidence="5">
    <location>
        <begin position="258"/>
        <end position="268"/>
    </location>
</feature>
<comment type="caution">
    <text evidence="7">The sequence shown here is derived from an EMBL/GenBank/DDBJ whole genome shotgun (WGS) entry which is preliminary data.</text>
</comment>
<feature type="region of interest" description="Disordered" evidence="5">
    <location>
        <begin position="382"/>
        <end position="403"/>
    </location>
</feature>
<dbReference type="InterPro" id="IPR019787">
    <property type="entry name" value="Znf_PHD-finger"/>
</dbReference>
<evidence type="ECO:0000313" key="8">
    <source>
        <dbReference type="Proteomes" id="UP000077051"/>
    </source>
</evidence>
<keyword evidence="8" id="KW-1185">Reference proteome</keyword>
<dbReference type="CDD" id="cd15489">
    <property type="entry name" value="PHD_SF"/>
    <property type="match status" value="1"/>
</dbReference>
<dbReference type="STRING" id="747725.A0A168Q750"/>
<proteinExistence type="predicted"/>
<feature type="compositionally biased region" description="Acidic residues" evidence="5">
    <location>
        <begin position="387"/>
        <end position="401"/>
    </location>
</feature>
<dbReference type="VEuPathDB" id="FungiDB:MUCCIDRAFT_158983"/>
<gene>
    <name evidence="7" type="ORF">MUCCIDRAFT_158983</name>
</gene>
<feature type="compositionally biased region" description="Basic residues" evidence="5">
    <location>
        <begin position="234"/>
        <end position="248"/>
    </location>
</feature>
<evidence type="ECO:0000256" key="1">
    <source>
        <dbReference type="ARBA" id="ARBA00022723"/>
    </source>
</evidence>
<sequence>MKSIAITTKNNKNAMADSKKVSKNNAKPKPRQKSKSPAASSEPTASSENVAADLAASTTTNIKPAFEMTSIDLKKPSLKKSVQYNDISSVAKKLKDRLSKAAKRLSDPTISLPPTPPPSSCYSDKSESVMPQQEVAANTMLSKSDWSNTKPISLRNLQLLKQYLIFVSKESSEISLKDHSIQLSLSNSDESVDPSTEPEKSARCGATLIESYVHEASNMDKELHLSRPEDGRSHSRSTSRIDRKRPGRPPKSQLTHELALEDKSESGQRIRMKRKSIHRHSSAGHAAHSIHSAHHHLKKKNIQCICSSPHEEIESMVQCDDCYRYLHLECLELNDAALTETFRCPSCFLSLGSCTGKNAKLLSAITWRYAAQWKSQRLALKSQDAANTDDEDAEEYDDDDFSSAMEIDSSPLSRFNFTAANVANSPNHSASDRASVSSSTTPPPLHLHDDDDGYSTDLPGPETPTDWPDVSSESRFSSQDSSASEVTTPSESLSLDPFDAKEDGQLVLDPESLEILSRLAYLQSLDSVKKELFAPNASDVFLCENSSNNSTVNVASPQAPRFAANVPPSDICSQDLSEFSFDSGPFWEPLF</sequence>
<evidence type="ECO:0000256" key="2">
    <source>
        <dbReference type="ARBA" id="ARBA00022771"/>
    </source>
</evidence>
<dbReference type="GO" id="GO:0008270">
    <property type="term" value="F:zinc ion binding"/>
    <property type="evidence" value="ECO:0007669"/>
    <property type="project" value="UniProtKB-KW"/>
</dbReference>
<keyword evidence="3" id="KW-0862">Zinc</keyword>
<dbReference type="OrthoDB" id="79252at2759"/>
<dbReference type="AlphaFoldDB" id="A0A168Q750"/>
<keyword evidence="1" id="KW-0479">Metal-binding</keyword>
<accession>A0A168Q750</accession>